<name>A0A4V2KTN1_9HYPH</name>
<reference evidence="3 4" key="1">
    <citation type="submission" date="2019-02" db="EMBL/GenBank/DDBJ databases">
        <title>Siculibacillus lacustris gen. nov., sp. nov., a new rosette-forming bacterium isolated from a freshwater crater lake (Lake St. Ana, Romania).</title>
        <authorList>
            <person name="Felfoldi T."/>
            <person name="Marton Z."/>
            <person name="Szabo A."/>
            <person name="Mentes A."/>
            <person name="Boka K."/>
            <person name="Marialigeti K."/>
            <person name="Mathe I."/>
            <person name="Koncz M."/>
            <person name="Schumann P."/>
            <person name="Toth E."/>
        </authorList>
    </citation>
    <scope>NUCLEOTIDE SEQUENCE [LARGE SCALE GENOMIC DNA]</scope>
    <source>
        <strain evidence="3 4">SA-279</strain>
    </source>
</reference>
<evidence type="ECO:0000313" key="3">
    <source>
        <dbReference type="EMBL" id="TBW37975.1"/>
    </source>
</evidence>
<feature type="chain" id="PRO_5020797265" description="DUF2125 domain-containing protein" evidence="2">
    <location>
        <begin position="37"/>
        <end position="517"/>
    </location>
</feature>
<keyword evidence="4" id="KW-1185">Reference proteome</keyword>
<dbReference type="Proteomes" id="UP000292781">
    <property type="component" value="Unassembled WGS sequence"/>
</dbReference>
<feature type="signal peptide" evidence="2">
    <location>
        <begin position="1"/>
        <end position="36"/>
    </location>
</feature>
<accession>A0A4V2KTN1</accession>
<keyword evidence="2" id="KW-0732">Signal</keyword>
<feature type="compositionally biased region" description="Low complexity" evidence="1">
    <location>
        <begin position="150"/>
        <end position="165"/>
    </location>
</feature>
<feature type="region of interest" description="Disordered" evidence="1">
    <location>
        <begin position="143"/>
        <end position="174"/>
    </location>
</feature>
<dbReference type="AlphaFoldDB" id="A0A4V2KTN1"/>
<organism evidence="3 4">
    <name type="scientific">Siculibacillus lacustris</name>
    <dbReference type="NCBI Taxonomy" id="1549641"/>
    <lineage>
        <taxon>Bacteria</taxon>
        <taxon>Pseudomonadati</taxon>
        <taxon>Pseudomonadota</taxon>
        <taxon>Alphaproteobacteria</taxon>
        <taxon>Hyphomicrobiales</taxon>
        <taxon>Ancalomicrobiaceae</taxon>
        <taxon>Siculibacillus</taxon>
    </lineage>
</organism>
<evidence type="ECO:0008006" key="5">
    <source>
        <dbReference type="Google" id="ProtNLM"/>
    </source>
</evidence>
<sequence length="517" mass="53433">MTASRLSRRRSGARRRAVSVLGALGLGLAAAMPADAIEATAAGAAAIRAEIEAYLGRAAPGAPAIVTVAPQGESYLVDVDGDALAAPLKSFGIDLRLGHLRSTQTHGADGSIRATYDAVGPFALAVADQTMQMRFEGIRSESVADPTRGTSTTTAEVATSTTTSVQQKPGEPQRVEVVKTDSGLSLRAEGRPAANGVGSDVVSNQTVAKLTETFHITGAAGAGVPEITITVGLDDVRTDVAIDGFRIEPLLALWRHLVAHHDHDDFTVGQGALKTRLQALLPLFERMRQTVAAKTLSIETPFGFGNAKALGASADVRGLARDGRFDWRMTVDGLEVHSIVVPGWIGRLIPTDLAIGAVVTGYDLATPLSVFLDSADFAAAKPVDDATAAQITALFLPGGKAEIDLSGIRLRSSLYAVEVDGRLAAGKGGVTGYVTVRATGLDAVERLVSDPKTGPQGQTVLQGLTIAQSFADRREGASVWRFDIDGASVAVNGRLLTPPTGGGATPATPGSGKPGTL</sequence>
<evidence type="ECO:0000256" key="1">
    <source>
        <dbReference type="SAM" id="MobiDB-lite"/>
    </source>
</evidence>
<feature type="compositionally biased region" description="Low complexity" evidence="1">
    <location>
        <begin position="505"/>
        <end position="517"/>
    </location>
</feature>
<dbReference type="EMBL" id="SJFN01000013">
    <property type="protein sequence ID" value="TBW37975.1"/>
    <property type="molecule type" value="Genomic_DNA"/>
</dbReference>
<protein>
    <recommendedName>
        <fullName evidence="5">DUF2125 domain-containing protein</fullName>
    </recommendedName>
</protein>
<comment type="caution">
    <text evidence="3">The sequence shown here is derived from an EMBL/GenBank/DDBJ whole genome shotgun (WGS) entry which is preliminary data.</text>
</comment>
<gene>
    <name evidence="3" type="ORF">EYW49_10190</name>
</gene>
<evidence type="ECO:0000313" key="4">
    <source>
        <dbReference type="Proteomes" id="UP000292781"/>
    </source>
</evidence>
<dbReference type="RefSeq" id="WP_131309200.1">
    <property type="nucleotide sequence ID" value="NZ_SJFN01000013.1"/>
</dbReference>
<proteinExistence type="predicted"/>
<feature type="region of interest" description="Disordered" evidence="1">
    <location>
        <begin position="496"/>
        <end position="517"/>
    </location>
</feature>
<dbReference type="OrthoDB" id="7904364at2"/>
<evidence type="ECO:0000256" key="2">
    <source>
        <dbReference type="SAM" id="SignalP"/>
    </source>
</evidence>